<dbReference type="AlphaFoldDB" id="A0A0E9MXX4"/>
<reference evidence="7 8" key="1">
    <citation type="submission" date="2015-04" db="EMBL/GenBank/DDBJ databases">
        <title>Whole genome shotgun sequence of Flavihumibacter petaseus NBRC 106054.</title>
        <authorList>
            <person name="Miyazawa S."/>
            <person name="Hosoyama A."/>
            <person name="Hashimoto M."/>
            <person name="Noguchi M."/>
            <person name="Tsuchikane K."/>
            <person name="Ohji S."/>
            <person name="Yamazoe A."/>
            <person name="Ichikawa N."/>
            <person name="Kimura A."/>
            <person name="Fujita N."/>
        </authorList>
    </citation>
    <scope>NUCLEOTIDE SEQUENCE [LARGE SCALE GENOMIC DNA]</scope>
    <source>
        <strain evidence="7 8">NBRC 106054</strain>
    </source>
</reference>
<evidence type="ECO:0000259" key="6">
    <source>
        <dbReference type="Pfam" id="PF08281"/>
    </source>
</evidence>
<dbReference type="GO" id="GO:0003677">
    <property type="term" value="F:DNA binding"/>
    <property type="evidence" value="ECO:0007669"/>
    <property type="project" value="InterPro"/>
</dbReference>
<comment type="caution">
    <text evidence="7">The sequence shown here is derived from an EMBL/GenBank/DDBJ whole genome shotgun (WGS) entry which is preliminary data.</text>
</comment>
<dbReference type="SUPFAM" id="SSF88946">
    <property type="entry name" value="Sigma2 domain of RNA polymerase sigma factors"/>
    <property type="match status" value="1"/>
</dbReference>
<dbReference type="InterPro" id="IPR014284">
    <property type="entry name" value="RNA_pol_sigma-70_dom"/>
</dbReference>
<evidence type="ECO:0000256" key="3">
    <source>
        <dbReference type="ARBA" id="ARBA00023082"/>
    </source>
</evidence>
<name>A0A0E9MXX4_9BACT</name>
<dbReference type="Pfam" id="PF04542">
    <property type="entry name" value="Sigma70_r2"/>
    <property type="match status" value="1"/>
</dbReference>
<dbReference type="Pfam" id="PF08281">
    <property type="entry name" value="Sigma70_r4_2"/>
    <property type="match status" value="1"/>
</dbReference>
<dbReference type="Proteomes" id="UP000033121">
    <property type="component" value="Unassembled WGS sequence"/>
</dbReference>
<dbReference type="Gene3D" id="1.10.10.10">
    <property type="entry name" value="Winged helix-like DNA-binding domain superfamily/Winged helix DNA-binding domain"/>
    <property type="match status" value="1"/>
</dbReference>
<evidence type="ECO:0000256" key="2">
    <source>
        <dbReference type="ARBA" id="ARBA00023015"/>
    </source>
</evidence>
<dbReference type="InterPro" id="IPR013324">
    <property type="entry name" value="RNA_pol_sigma_r3/r4-like"/>
</dbReference>
<dbReference type="CDD" id="cd06171">
    <property type="entry name" value="Sigma70_r4"/>
    <property type="match status" value="1"/>
</dbReference>
<evidence type="ECO:0000256" key="1">
    <source>
        <dbReference type="ARBA" id="ARBA00010641"/>
    </source>
</evidence>
<keyword evidence="2" id="KW-0805">Transcription regulation</keyword>
<dbReference type="InterPro" id="IPR013325">
    <property type="entry name" value="RNA_pol_sigma_r2"/>
</dbReference>
<dbReference type="GO" id="GO:0016987">
    <property type="term" value="F:sigma factor activity"/>
    <property type="evidence" value="ECO:0007669"/>
    <property type="project" value="UniProtKB-KW"/>
</dbReference>
<evidence type="ECO:0000313" key="7">
    <source>
        <dbReference type="EMBL" id="GAO42577.1"/>
    </source>
</evidence>
<evidence type="ECO:0000259" key="5">
    <source>
        <dbReference type="Pfam" id="PF04542"/>
    </source>
</evidence>
<dbReference type="InterPro" id="IPR014327">
    <property type="entry name" value="RNA_pol_sigma70_bacteroid"/>
</dbReference>
<proteinExistence type="inferred from homology"/>
<dbReference type="STRING" id="1220578.FPE01S_01_15920"/>
<dbReference type="GO" id="GO:0006352">
    <property type="term" value="P:DNA-templated transcription initiation"/>
    <property type="evidence" value="ECO:0007669"/>
    <property type="project" value="InterPro"/>
</dbReference>
<dbReference type="PANTHER" id="PTHR43133:SF46">
    <property type="entry name" value="RNA POLYMERASE SIGMA-70 FACTOR ECF SUBFAMILY"/>
    <property type="match status" value="1"/>
</dbReference>
<keyword evidence="3" id="KW-0731">Sigma factor</keyword>
<dbReference type="SUPFAM" id="SSF88659">
    <property type="entry name" value="Sigma3 and sigma4 domains of RNA polymerase sigma factors"/>
    <property type="match status" value="1"/>
</dbReference>
<dbReference type="EMBL" id="BBWV01000001">
    <property type="protein sequence ID" value="GAO42577.1"/>
    <property type="molecule type" value="Genomic_DNA"/>
</dbReference>
<dbReference type="Gene3D" id="1.10.1740.10">
    <property type="match status" value="1"/>
</dbReference>
<dbReference type="PANTHER" id="PTHR43133">
    <property type="entry name" value="RNA POLYMERASE ECF-TYPE SIGMA FACTO"/>
    <property type="match status" value="1"/>
</dbReference>
<accession>A0A0E9MXX4</accession>
<comment type="similarity">
    <text evidence="1">Belongs to the sigma-70 factor family. ECF subfamily.</text>
</comment>
<feature type="domain" description="RNA polymerase sigma-70 region 2" evidence="5">
    <location>
        <begin position="26"/>
        <end position="91"/>
    </location>
</feature>
<evidence type="ECO:0000256" key="4">
    <source>
        <dbReference type="ARBA" id="ARBA00023163"/>
    </source>
</evidence>
<dbReference type="InterPro" id="IPR007627">
    <property type="entry name" value="RNA_pol_sigma70_r2"/>
</dbReference>
<dbReference type="NCBIfam" id="TIGR02985">
    <property type="entry name" value="Sig70_bacteroi1"/>
    <property type="match status" value="1"/>
</dbReference>
<keyword evidence="4" id="KW-0804">Transcription</keyword>
<protein>
    <submittedName>
        <fullName evidence="7">Putative RNA polymerase ECF-type sigma factor</fullName>
    </submittedName>
</protein>
<dbReference type="InterPro" id="IPR039425">
    <property type="entry name" value="RNA_pol_sigma-70-like"/>
</dbReference>
<keyword evidence="8" id="KW-1185">Reference proteome</keyword>
<dbReference type="InterPro" id="IPR013249">
    <property type="entry name" value="RNA_pol_sigma70_r4_t2"/>
</dbReference>
<dbReference type="InterPro" id="IPR036388">
    <property type="entry name" value="WH-like_DNA-bd_sf"/>
</dbReference>
<organism evidence="7 8">
    <name type="scientific">Flavihumibacter petaseus NBRC 106054</name>
    <dbReference type="NCBI Taxonomy" id="1220578"/>
    <lineage>
        <taxon>Bacteria</taxon>
        <taxon>Pseudomonadati</taxon>
        <taxon>Bacteroidota</taxon>
        <taxon>Chitinophagia</taxon>
        <taxon>Chitinophagales</taxon>
        <taxon>Chitinophagaceae</taxon>
        <taxon>Flavihumibacter</taxon>
    </lineage>
</organism>
<gene>
    <name evidence="7" type="ORF">FPE01S_01_15920</name>
</gene>
<feature type="domain" description="RNA polymerase sigma factor 70 region 4 type 2" evidence="6">
    <location>
        <begin position="120"/>
        <end position="172"/>
    </location>
</feature>
<dbReference type="NCBIfam" id="TIGR02937">
    <property type="entry name" value="sigma70-ECF"/>
    <property type="match status" value="1"/>
</dbReference>
<sequence>MQEEMEDQEILSLIQLNDIAGFKAAFDKYYKPLCTQAFLLLRDEDQAQDLVQELFIQLWQKGRLAQVQQSLYGYLSISVRNNCLNALKKQQQQQEKETAFLAGTSWFEEKNALELAELSKELESAVGELPDKCRQIFQMVFVENKKYQEAADEAGVSINTVKTQLKRGLVKLREQLGKIR</sequence>
<evidence type="ECO:0000313" key="8">
    <source>
        <dbReference type="Proteomes" id="UP000033121"/>
    </source>
</evidence>